<dbReference type="GO" id="GO:0005737">
    <property type="term" value="C:cytoplasm"/>
    <property type="evidence" value="ECO:0007669"/>
    <property type="project" value="UniProtKB-SubCell"/>
</dbReference>
<dbReference type="InterPro" id="IPR029028">
    <property type="entry name" value="Alpha/beta_knot_MTases"/>
</dbReference>
<dbReference type="PANTHER" id="PTHR30027:SF3">
    <property type="entry name" value="16S RRNA (URACIL(1498)-N(3))-METHYLTRANSFERASE"/>
    <property type="match status" value="1"/>
</dbReference>
<evidence type="ECO:0000313" key="16">
    <source>
        <dbReference type="Proteomes" id="UP001206128"/>
    </source>
</evidence>
<dbReference type="CDD" id="cd18084">
    <property type="entry name" value="RsmE-like"/>
    <property type="match status" value="1"/>
</dbReference>
<name>A0AAE3GBP1_9PSEU</name>
<accession>A0AAE3GBP1</accession>
<keyword evidence="6 12" id="KW-0698">rRNA processing</keyword>
<dbReference type="InterPro" id="IPR046886">
    <property type="entry name" value="RsmE_MTase_dom"/>
</dbReference>
<dbReference type="FunFam" id="3.40.1280.10:FF:000023">
    <property type="entry name" value="Ribosomal RNA small subunit methyltransferase E"/>
    <property type="match status" value="1"/>
</dbReference>
<comment type="function">
    <text evidence="10 12">Specifically methylates the N3 position of the uracil ring of uridine 1498 (m3U1498) in 16S rRNA. Acts on the fully assembled 30S ribosomal subunit.</text>
</comment>
<evidence type="ECO:0000256" key="8">
    <source>
        <dbReference type="ARBA" id="ARBA00022679"/>
    </source>
</evidence>
<sequence>MTTGVTGLPVFLVSELPAAGTHTVLDGPEGRHAAVVRRLRPGEELVLSDGRGGLARCQVDRPEQPGRGGAGRDSLPLTVLECWTQPPPALRVRVAQALIKGDRGELAVELATEAGADGLVPWQAERCVARWEAGPRGDKALARWRNTAREAAKQARRAWLPEVAEPVSTAGLTELVRSGPTTLVLHESARTGLGAVGLPASGELLLVVGPEGGITEAELAALVEAGAHPVRLGTTVLRASTAAAVALGAIGALAGAARQWS</sequence>
<protein>
    <recommendedName>
        <fullName evidence="4 12">Ribosomal RNA small subunit methyltransferase E</fullName>
        <ecNumber evidence="3 12">2.1.1.193</ecNumber>
    </recommendedName>
</protein>
<dbReference type="EC" id="2.1.1.193" evidence="3 12"/>
<dbReference type="PIRSF" id="PIRSF015601">
    <property type="entry name" value="MTase_slr0722"/>
    <property type="match status" value="1"/>
</dbReference>
<dbReference type="Gene3D" id="2.40.240.20">
    <property type="entry name" value="Hypothetical PUA domain-like, domain 1"/>
    <property type="match status" value="1"/>
</dbReference>
<reference evidence="15" key="1">
    <citation type="submission" date="2022-06" db="EMBL/GenBank/DDBJ databases">
        <title>Genomic Encyclopedia of Archaeal and Bacterial Type Strains, Phase II (KMG-II): from individual species to whole genera.</title>
        <authorList>
            <person name="Goeker M."/>
        </authorList>
    </citation>
    <scope>NUCLEOTIDE SEQUENCE</scope>
    <source>
        <strain evidence="15">DSM 43935</strain>
    </source>
</reference>
<dbReference type="Gene3D" id="3.40.1280.10">
    <property type="match status" value="1"/>
</dbReference>
<dbReference type="AlphaFoldDB" id="A0AAE3GBP1"/>
<dbReference type="NCBIfam" id="TIGR00046">
    <property type="entry name" value="RsmE family RNA methyltransferase"/>
    <property type="match status" value="1"/>
</dbReference>
<dbReference type="InterPro" id="IPR046887">
    <property type="entry name" value="RsmE_PUA-like"/>
</dbReference>
<evidence type="ECO:0000256" key="5">
    <source>
        <dbReference type="ARBA" id="ARBA00022490"/>
    </source>
</evidence>
<dbReference type="NCBIfam" id="NF008693">
    <property type="entry name" value="PRK11713.2-3"/>
    <property type="match status" value="1"/>
</dbReference>
<evidence type="ECO:0000256" key="7">
    <source>
        <dbReference type="ARBA" id="ARBA00022603"/>
    </source>
</evidence>
<dbReference type="InterPro" id="IPR015947">
    <property type="entry name" value="PUA-like_sf"/>
</dbReference>
<evidence type="ECO:0000256" key="12">
    <source>
        <dbReference type="PIRNR" id="PIRNR015601"/>
    </source>
</evidence>
<dbReference type="GO" id="GO:0070475">
    <property type="term" value="P:rRNA base methylation"/>
    <property type="evidence" value="ECO:0007669"/>
    <property type="project" value="TreeGrafter"/>
</dbReference>
<dbReference type="SUPFAM" id="SSF88697">
    <property type="entry name" value="PUA domain-like"/>
    <property type="match status" value="1"/>
</dbReference>
<keyword evidence="5 12" id="KW-0963">Cytoplasm</keyword>
<comment type="catalytic activity">
    <reaction evidence="11 12">
        <text>uridine(1498) in 16S rRNA + S-adenosyl-L-methionine = N(3)-methyluridine(1498) in 16S rRNA + S-adenosyl-L-homocysteine + H(+)</text>
        <dbReference type="Rhea" id="RHEA:42920"/>
        <dbReference type="Rhea" id="RHEA-COMP:10283"/>
        <dbReference type="Rhea" id="RHEA-COMP:10284"/>
        <dbReference type="ChEBI" id="CHEBI:15378"/>
        <dbReference type="ChEBI" id="CHEBI:57856"/>
        <dbReference type="ChEBI" id="CHEBI:59789"/>
        <dbReference type="ChEBI" id="CHEBI:65315"/>
        <dbReference type="ChEBI" id="CHEBI:74502"/>
        <dbReference type="EC" id="2.1.1.193"/>
    </reaction>
</comment>
<comment type="subcellular location">
    <subcellularLocation>
        <location evidence="1 12">Cytoplasm</location>
    </subcellularLocation>
</comment>
<keyword evidence="9 12" id="KW-0949">S-adenosyl-L-methionine</keyword>
<evidence type="ECO:0000256" key="1">
    <source>
        <dbReference type="ARBA" id="ARBA00004496"/>
    </source>
</evidence>
<dbReference type="PANTHER" id="PTHR30027">
    <property type="entry name" value="RIBOSOMAL RNA SMALL SUBUNIT METHYLTRANSFERASE E"/>
    <property type="match status" value="1"/>
</dbReference>
<evidence type="ECO:0000256" key="9">
    <source>
        <dbReference type="ARBA" id="ARBA00022691"/>
    </source>
</evidence>
<gene>
    <name evidence="15" type="ORF">LX83_002024</name>
</gene>
<proteinExistence type="inferred from homology"/>
<keyword evidence="16" id="KW-1185">Reference proteome</keyword>
<dbReference type="EMBL" id="JAMTCK010000004">
    <property type="protein sequence ID" value="MCP2165175.1"/>
    <property type="molecule type" value="Genomic_DNA"/>
</dbReference>
<keyword evidence="7 12" id="KW-0489">Methyltransferase</keyword>
<evidence type="ECO:0000256" key="4">
    <source>
        <dbReference type="ARBA" id="ARBA00013673"/>
    </source>
</evidence>
<evidence type="ECO:0000256" key="11">
    <source>
        <dbReference type="ARBA" id="ARBA00047944"/>
    </source>
</evidence>
<evidence type="ECO:0000256" key="2">
    <source>
        <dbReference type="ARBA" id="ARBA00005528"/>
    </source>
</evidence>
<dbReference type="InterPro" id="IPR029026">
    <property type="entry name" value="tRNA_m1G_MTases_N"/>
</dbReference>
<evidence type="ECO:0000256" key="6">
    <source>
        <dbReference type="ARBA" id="ARBA00022552"/>
    </source>
</evidence>
<dbReference type="Proteomes" id="UP001206128">
    <property type="component" value="Unassembled WGS sequence"/>
</dbReference>
<evidence type="ECO:0000259" key="14">
    <source>
        <dbReference type="Pfam" id="PF20260"/>
    </source>
</evidence>
<feature type="domain" description="Ribosomal RNA small subunit methyltransferase E methyltransferase" evidence="13">
    <location>
        <begin position="89"/>
        <end position="250"/>
    </location>
</feature>
<feature type="domain" description="Ribosomal RNA small subunit methyltransferase E PUA-like" evidence="14">
    <location>
        <begin position="25"/>
        <end position="59"/>
    </location>
</feature>
<evidence type="ECO:0000256" key="3">
    <source>
        <dbReference type="ARBA" id="ARBA00012328"/>
    </source>
</evidence>
<dbReference type="Pfam" id="PF04452">
    <property type="entry name" value="Methyltrans_RNA"/>
    <property type="match status" value="1"/>
</dbReference>
<dbReference type="Pfam" id="PF20260">
    <property type="entry name" value="PUA_4"/>
    <property type="match status" value="1"/>
</dbReference>
<evidence type="ECO:0000313" key="15">
    <source>
        <dbReference type="EMBL" id="MCP2165175.1"/>
    </source>
</evidence>
<dbReference type="InterPro" id="IPR006700">
    <property type="entry name" value="RsmE"/>
</dbReference>
<organism evidence="15 16">
    <name type="scientific">Goodfellowiella coeruleoviolacea</name>
    <dbReference type="NCBI Taxonomy" id="334858"/>
    <lineage>
        <taxon>Bacteria</taxon>
        <taxon>Bacillati</taxon>
        <taxon>Actinomycetota</taxon>
        <taxon>Actinomycetes</taxon>
        <taxon>Pseudonocardiales</taxon>
        <taxon>Pseudonocardiaceae</taxon>
        <taxon>Goodfellowiella</taxon>
    </lineage>
</organism>
<dbReference type="GO" id="GO:0070042">
    <property type="term" value="F:rRNA (uridine-N3-)-methyltransferase activity"/>
    <property type="evidence" value="ECO:0007669"/>
    <property type="project" value="TreeGrafter"/>
</dbReference>
<evidence type="ECO:0000256" key="10">
    <source>
        <dbReference type="ARBA" id="ARBA00025699"/>
    </source>
</evidence>
<comment type="similarity">
    <text evidence="2 12">Belongs to the RNA methyltransferase RsmE family.</text>
</comment>
<dbReference type="SUPFAM" id="SSF75217">
    <property type="entry name" value="alpha/beta knot"/>
    <property type="match status" value="1"/>
</dbReference>
<keyword evidence="8 12" id="KW-0808">Transferase</keyword>
<evidence type="ECO:0000259" key="13">
    <source>
        <dbReference type="Pfam" id="PF04452"/>
    </source>
</evidence>
<comment type="caution">
    <text evidence="15">The sequence shown here is derived from an EMBL/GenBank/DDBJ whole genome shotgun (WGS) entry which is preliminary data.</text>
</comment>